<evidence type="ECO:0000313" key="2">
    <source>
        <dbReference type="Proteomes" id="UP000177117"/>
    </source>
</evidence>
<sequence length="64" mass="7439">MASDEFFPGYLIGDVRLGRDLGRSAWPDRGYPNWSGKKKRAICWLLEETLRKRGGERRTVISLR</sequence>
<organism evidence="1 2">
    <name type="scientific">Candidatus Yanofskybacteria bacterium RIFCSPHIGHO2_01_FULL_41_53</name>
    <dbReference type="NCBI Taxonomy" id="1802663"/>
    <lineage>
        <taxon>Bacteria</taxon>
        <taxon>Candidatus Yanofskyibacteriota</taxon>
    </lineage>
</organism>
<evidence type="ECO:0000313" key="1">
    <source>
        <dbReference type="EMBL" id="OGN01091.1"/>
    </source>
</evidence>
<proteinExistence type="predicted"/>
<dbReference type="EMBL" id="MGJD01000010">
    <property type="protein sequence ID" value="OGN01091.1"/>
    <property type="molecule type" value="Genomic_DNA"/>
</dbReference>
<dbReference type="Proteomes" id="UP000177117">
    <property type="component" value="Unassembled WGS sequence"/>
</dbReference>
<dbReference type="AlphaFoldDB" id="A0A1F8EJT1"/>
<name>A0A1F8EJT1_9BACT</name>
<comment type="caution">
    <text evidence="1">The sequence shown here is derived from an EMBL/GenBank/DDBJ whole genome shotgun (WGS) entry which is preliminary data.</text>
</comment>
<gene>
    <name evidence="1" type="ORF">A2650_00315</name>
</gene>
<accession>A0A1F8EJT1</accession>
<protein>
    <submittedName>
        <fullName evidence="1">Uncharacterized protein</fullName>
    </submittedName>
</protein>
<reference evidence="1 2" key="1">
    <citation type="journal article" date="2016" name="Nat. Commun.">
        <title>Thousands of microbial genomes shed light on interconnected biogeochemical processes in an aquifer system.</title>
        <authorList>
            <person name="Anantharaman K."/>
            <person name="Brown C.T."/>
            <person name="Hug L.A."/>
            <person name="Sharon I."/>
            <person name="Castelle C.J."/>
            <person name="Probst A.J."/>
            <person name="Thomas B.C."/>
            <person name="Singh A."/>
            <person name="Wilkins M.J."/>
            <person name="Karaoz U."/>
            <person name="Brodie E.L."/>
            <person name="Williams K.H."/>
            <person name="Hubbard S.S."/>
            <person name="Banfield J.F."/>
        </authorList>
    </citation>
    <scope>NUCLEOTIDE SEQUENCE [LARGE SCALE GENOMIC DNA]</scope>
</reference>